<accession>A0A840CY74</accession>
<dbReference type="Proteomes" id="UP000555103">
    <property type="component" value="Unassembled WGS sequence"/>
</dbReference>
<reference evidence="1 2" key="1">
    <citation type="submission" date="2020-08" db="EMBL/GenBank/DDBJ databases">
        <title>Genomic Encyclopedia of Type Strains, Phase IV (KMG-IV): sequencing the most valuable type-strain genomes for metagenomic binning, comparative biology and taxonomic classification.</title>
        <authorList>
            <person name="Goeker M."/>
        </authorList>
    </citation>
    <scope>NUCLEOTIDE SEQUENCE [LARGE SCALE GENOMIC DNA]</scope>
    <source>
        <strain evidence="1 2">DSM 104969</strain>
    </source>
</reference>
<evidence type="ECO:0000313" key="2">
    <source>
        <dbReference type="Proteomes" id="UP000555103"/>
    </source>
</evidence>
<sequence>MDKEKIEYIIKYYSDCLGKDNLAIKCMYSYLEKGDLNSGMVLQTNGILKESGWISGNQTFEYLVKDGRDAFEFSITQRILSKYENKVFFNYCPECGKRARTPYAKQCRYCLYDWHDRG</sequence>
<dbReference type="AlphaFoldDB" id="A0A840CY74"/>
<gene>
    <name evidence="1" type="ORF">GGR21_002786</name>
</gene>
<keyword evidence="2" id="KW-1185">Reference proteome</keyword>
<name>A0A840CY74_9BACT</name>
<protein>
    <submittedName>
        <fullName evidence="1">Uncharacterized protein</fullName>
    </submittedName>
</protein>
<proteinExistence type="predicted"/>
<comment type="caution">
    <text evidence="1">The sequence shown here is derived from an EMBL/GenBank/DDBJ whole genome shotgun (WGS) entry which is preliminary data.</text>
</comment>
<evidence type="ECO:0000313" key="1">
    <source>
        <dbReference type="EMBL" id="MBB4036873.1"/>
    </source>
</evidence>
<dbReference type="EMBL" id="JACIEP010000009">
    <property type="protein sequence ID" value="MBB4036873.1"/>
    <property type="molecule type" value="Genomic_DNA"/>
</dbReference>
<dbReference type="RefSeq" id="WP_183307754.1">
    <property type="nucleotide sequence ID" value="NZ_JACIEP010000009.1"/>
</dbReference>
<organism evidence="1 2">
    <name type="scientific">Dysgonomonas hofstadii</name>
    <dbReference type="NCBI Taxonomy" id="637886"/>
    <lineage>
        <taxon>Bacteria</taxon>
        <taxon>Pseudomonadati</taxon>
        <taxon>Bacteroidota</taxon>
        <taxon>Bacteroidia</taxon>
        <taxon>Bacteroidales</taxon>
        <taxon>Dysgonomonadaceae</taxon>
        <taxon>Dysgonomonas</taxon>
    </lineage>
</organism>